<comment type="caution">
    <text evidence="1">The sequence shown here is derived from an EMBL/GenBank/DDBJ whole genome shotgun (WGS) entry which is preliminary data.</text>
</comment>
<accession>A0ABT8SBH7</accession>
<name>A0ABT8SBH7_9BURK</name>
<sequence length="87" mass="9602">MSANQPQQNVDHESIGMSFATAEMDALETSHPEWYAMYNDVLPDSLASRAELAELWATAPTPFANALIYGKFTMRLEIAAHTGIPFV</sequence>
<organism evidence="1 2">
    <name type="scientific">Variovorax ginsengisoli</name>
    <dbReference type="NCBI Taxonomy" id="363844"/>
    <lineage>
        <taxon>Bacteria</taxon>
        <taxon>Pseudomonadati</taxon>
        <taxon>Pseudomonadota</taxon>
        <taxon>Betaproteobacteria</taxon>
        <taxon>Burkholderiales</taxon>
        <taxon>Comamonadaceae</taxon>
        <taxon>Variovorax</taxon>
    </lineage>
</organism>
<reference evidence="1" key="1">
    <citation type="submission" date="2023-06" db="EMBL/GenBank/DDBJ databases">
        <authorList>
            <person name="Jiang Y."/>
            <person name="Liu Q."/>
        </authorList>
    </citation>
    <scope>NUCLEOTIDE SEQUENCE</scope>
    <source>
        <strain evidence="1">CGMCC 1.12090</strain>
    </source>
</reference>
<evidence type="ECO:0000313" key="2">
    <source>
        <dbReference type="Proteomes" id="UP001169027"/>
    </source>
</evidence>
<dbReference type="Proteomes" id="UP001169027">
    <property type="component" value="Unassembled WGS sequence"/>
</dbReference>
<keyword evidence="2" id="KW-1185">Reference proteome</keyword>
<gene>
    <name evidence="1" type="ORF">Q2T77_25475</name>
</gene>
<proteinExistence type="predicted"/>
<dbReference type="RefSeq" id="WP_301813418.1">
    <property type="nucleotide sequence ID" value="NZ_JAUJZH010000021.1"/>
</dbReference>
<protein>
    <submittedName>
        <fullName evidence="1">Uncharacterized protein</fullName>
    </submittedName>
</protein>
<dbReference type="EMBL" id="JAUKVY010000021">
    <property type="protein sequence ID" value="MDO1535639.1"/>
    <property type="molecule type" value="Genomic_DNA"/>
</dbReference>
<evidence type="ECO:0000313" key="1">
    <source>
        <dbReference type="EMBL" id="MDO1535639.1"/>
    </source>
</evidence>